<dbReference type="UCSC" id="C13A2.9">
    <property type="organism name" value="c. elegans"/>
</dbReference>
<dbReference type="RefSeq" id="NP_504845.2">
    <property type="nucleotide sequence ID" value="NM_072444.5"/>
</dbReference>
<dbReference type="InParanoid" id="O16869"/>
<accession>O16869</accession>
<keyword evidence="3" id="KW-0808">Transferase</keyword>
<feature type="domain" description="Methyltransferase FkbM" evidence="2">
    <location>
        <begin position="65"/>
        <end position="270"/>
    </location>
</feature>
<evidence type="ECO:0000256" key="1">
    <source>
        <dbReference type="SAM" id="Phobius"/>
    </source>
</evidence>
<name>O16869_CAEEL</name>
<dbReference type="Proteomes" id="UP000001940">
    <property type="component" value="Chromosome V"/>
</dbReference>
<keyword evidence="1" id="KW-1133">Transmembrane helix</keyword>
<evidence type="ECO:0000313" key="4">
    <source>
        <dbReference type="Proteomes" id="UP000001940"/>
    </source>
</evidence>
<dbReference type="eggNOG" id="ENOG502TJED">
    <property type="taxonomic scope" value="Eukaryota"/>
</dbReference>
<proteinExistence type="predicted"/>
<dbReference type="PhylomeDB" id="O16869"/>
<keyword evidence="1" id="KW-0812">Transmembrane</keyword>
<dbReference type="WormBase" id="C13A2.9">
    <property type="protein sequence ID" value="CE47299"/>
    <property type="gene ID" value="WBGene00015725"/>
</dbReference>
<keyword evidence="3" id="KW-0489">Methyltransferase</keyword>
<keyword evidence="4" id="KW-1185">Reference proteome</keyword>
<dbReference type="GO" id="GO:0032259">
    <property type="term" value="P:methylation"/>
    <property type="evidence" value="ECO:0007669"/>
    <property type="project" value="UniProtKB-KW"/>
</dbReference>
<dbReference type="EMBL" id="BX284605">
    <property type="protein sequence ID" value="CCD63101.2"/>
    <property type="molecule type" value="Genomic_DNA"/>
</dbReference>
<dbReference type="InterPro" id="IPR006342">
    <property type="entry name" value="FkbM_mtfrase"/>
</dbReference>
<dbReference type="GO" id="GO:0008168">
    <property type="term" value="F:methyltransferase activity"/>
    <property type="evidence" value="ECO:0007669"/>
    <property type="project" value="UniProtKB-KW"/>
</dbReference>
<dbReference type="PaxDb" id="6239-C13A2.9"/>
<protein>
    <submittedName>
        <fullName evidence="3">Methyltransferase FkbM domain-containing protein</fullName>
    </submittedName>
</protein>
<reference evidence="3 4" key="1">
    <citation type="journal article" date="1998" name="Science">
        <title>Genome sequence of the nematode C. elegans: a platform for investigating biology.</title>
        <authorList>
            <consortium name="The C. elegans sequencing consortium"/>
            <person name="Sulson J.E."/>
            <person name="Waterston R."/>
        </authorList>
    </citation>
    <scope>NUCLEOTIDE SEQUENCE [LARGE SCALE GENOMIC DNA]</scope>
    <source>
        <strain evidence="3 4">Bristol N2</strain>
    </source>
</reference>
<dbReference type="PANTHER" id="PTHR22989:SF7">
    <property type="entry name" value="METHYLTRANSFERASE FKBM DOMAIN-CONTAINING PROTEIN"/>
    <property type="match status" value="1"/>
</dbReference>
<dbReference type="OrthoDB" id="5775722at2759"/>
<keyword evidence="1" id="KW-0472">Membrane</keyword>
<dbReference type="AlphaFoldDB" id="O16869"/>
<dbReference type="KEGG" id="cel:CELE_C13A2.9"/>
<dbReference type="Pfam" id="PF05050">
    <property type="entry name" value="Methyltransf_21"/>
    <property type="match status" value="1"/>
</dbReference>
<dbReference type="STRING" id="6239.C13A2.9.1"/>
<dbReference type="GeneID" id="182556"/>
<dbReference type="HOGENOM" id="CLU_054633_1_0_1"/>
<dbReference type="CTD" id="182556"/>
<dbReference type="PANTHER" id="PTHR22989">
    <property type="entry name" value="UNCHARACTERIZED DUF13 C.ELEGANS"/>
    <property type="match status" value="1"/>
</dbReference>
<dbReference type="AGR" id="WB:WBGene00015725"/>
<sequence>MIRRHIWTGENYGLFRKCSFRRIFNFAFLGASILLLYNFMKPNTSKAIFNAFRECAYPKLLPLRGQYKEFWFSFTNITKQCDGLQEYKALDIRPTPNRDEIKYVVFPNKNELLTMVTLGIGHDIKAELKLKELYPNIDFHGSDPSNAINKDLYENKLGGKYYQYAVSGENGMKNSRVYREKYKEEITEHVGAEYFLKNFIRKSRIDILWIDIEGNEFSFLDQVHNGGTIDKEGIKICQMNVEMHKDLLEKADGEMEKFHDFIFKMLEDGKYISMKPYFVEVLKYRFIRLFLVNVGDNECTDLFIKQ</sequence>
<gene>
    <name evidence="3 5" type="ORF">C13A2.9</name>
    <name evidence="3" type="ORF">CELE_C13A2.9</name>
</gene>
<organism evidence="3 4">
    <name type="scientific">Caenorhabditis elegans</name>
    <dbReference type="NCBI Taxonomy" id="6239"/>
    <lineage>
        <taxon>Eukaryota</taxon>
        <taxon>Metazoa</taxon>
        <taxon>Ecdysozoa</taxon>
        <taxon>Nematoda</taxon>
        <taxon>Chromadorea</taxon>
        <taxon>Rhabditida</taxon>
        <taxon>Rhabditina</taxon>
        <taxon>Rhabditomorpha</taxon>
        <taxon>Rhabditoidea</taxon>
        <taxon>Rhabditidae</taxon>
        <taxon>Peloderinae</taxon>
        <taxon>Caenorhabditis</taxon>
    </lineage>
</organism>
<dbReference type="OMA" id="AFRECAY"/>
<evidence type="ECO:0000313" key="5">
    <source>
        <dbReference type="WormBase" id="C13A2.9"/>
    </source>
</evidence>
<evidence type="ECO:0000313" key="3">
    <source>
        <dbReference type="EMBL" id="CCD63101.2"/>
    </source>
</evidence>
<evidence type="ECO:0000259" key="2">
    <source>
        <dbReference type="Pfam" id="PF05050"/>
    </source>
</evidence>
<dbReference type="FunCoup" id="O16869">
    <property type="interactions" value="12"/>
</dbReference>
<feature type="transmembrane region" description="Helical" evidence="1">
    <location>
        <begin position="23"/>
        <end position="40"/>
    </location>
</feature>